<evidence type="ECO:0000313" key="2">
    <source>
        <dbReference type="Proteomes" id="UP000224460"/>
    </source>
</evidence>
<reference evidence="1" key="1">
    <citation type="submission" date="2017-10" db="EMBL/GenBank/DDBJ databases">
        <title>Genome sequence of cellulolytic Lachnospiraceae bacterium XHS1971 isolated from hotspring sediment.</title>
        <authorList>
            <person name="Vasudevan G."/>
            <person name="Joshi A.J."/>
            <person name="Hivarkar S."/>
            <person name="Lanjekar V.B."/>
            <person name="Dhakephalkar P.K."/>
            <person name="Dagar S."/>
        </authorList>
    </citation>
    <scope>NUCLEOTIDE SEQUENCE</scope>
    <source>
        <strain evidence="1">XHS1971</strain>
    </source>
</reference>
<evidence type="ECO:0000313" key="1">
    <source>
        <dbReference type="EMBL" id="PHV70492.1"/>
    </source>
</evidence>
<proteinExistence type="predicted"/>
<sequence length="447" mass="48841">MPVRKKYNLSYTQISTLSFLGIILCGTLLLMLPISSREGEITPFINAFFTATSATCVTGLVVYDTYQYFSTFGQIVILLLIQIGGLGFMTIATLFSLMLRRKIGLKERGFLKESVSTIQLGGVVRLTKHILIGTLMIEGLGALLLTLRFIPEQGFGRGLYYGIFHAVSAFCNAGFDLMGCYEPYSSLTRYSSDFLVNGVIMSLIVIGGIGFLVWEDIYKHHFKISKYQLHTKIVLVTTGALIGGAAILFYIMERNNTLVGMSPLETILVTLFQVITPRTAGFNTIDTAAITESTSLLTIVLMMIGGSPGSTAGGIKSTTLVVLLLSFIASLRHSEDLNIFGRRLEHDIAQRAHGVITIYLMGAVMAAMTICFLQPLPLTDVFFEVFSAIGTVGMSKGITRDLTSLSRLIIILLMFCGRVGSLSFALAFVSKKTYVPVRQPVEKITIG</sequence>
<keyword evidence="2" id="KW-1185">Reference proteome</keyword>
<organism evidence="1 2">
    <name type="scientific">Sporanaerobium hydrogeniformans</name>
    <dbReference type="NCBI Taxonomy" id="3072179"/>
    <lineage>
        <taxon>Bacteria</taxon>
        <taxon>Bacillati</taxon>
        <taxon>Bacillota</taxon>
        <taxon>Clostridia</taxon>
        <taxon>Lachnospirales</taxon>
        <taxon>Lachnospiraceae</taxon>
        <taxon>Sporanaerobium</taxon>
    </lineage>
</organism>
<protein>
    <submittedName>
        <fullName evidence="1">Trk family potassium uptake protein</fullName>
    </submittedName>
</protein>
<name>A0AC61DD22_9FIRM</name>
<dbReference type="EMBL" id="PEDL01000010">
    <property type="protein sequence ID" value="PHV70492.1"/>
    <property type="molecule type" value="Genomic_DNA"/>
</dbReference>
<gene>
    <name evidence="1" type="ORF">CS063_10410</name>
</gene>
<comment type="caution">
    <text evidence="1">The sequence shown here is derived from an EMBL/GenBank/DDBJ whole genome shotgun (WGS) entry which is preliminary data.</text>
</comment>
<accession>A0AC61DD22</accession>
<dbReference type="Proteomes" id="UP000224460">
    <property type="component" value="Unassembled WGS sequence"/>
</dbReference>